<name>Q4PNB9_IXOSC</name>
<protein>
    <submittedName>
        <fullName evidence="2">Putative salivary secreted protein</fullName>
    </submittedName>
</protein>
<organism evidence="2">
    <name type="scientific">Ixodes scapularis</name>
    <name type="common">Black-legged tick</name>
    <name type="synonym">Deer tick</name>
    <dbReference type="NCBI Taxonomy" id="6945"/>
    <lineage>
        <taxon>Eukaryota</taxon>
        <taxon>Metazoa</taxon>
        <taxon>Ecdysozoa</taxon>
        <taxon>Arthropoda</taxon>
        <taxon>Chelicerata</taxon>
        <taxon>Arachnida</taxon>
        <taxon>Acari</taxon>
        <taxon>Parasitiformes</taxon>
        <taxon>Ixodida</taxon>
        <taxon>Ixodoidea</taxon>
        <taxon>Ixodidae</taxon>
        <taxon>Ixodinae</taxon>
        <taxon>Ixodes</taxon>
    </lineage>
</organism>
<dbReference type="AlphaFoldDB" id="Q4PNB9"/>
<reference evidence="2" key="2">
    <citation type="journal article" date="2006" name="Insect Biochem. Mol. Biol.">
        <title>An annotated catalog of salivary gland transcripts from Ixodes scapularis ticks.</title>
        <authorList>
            <person name="Ribeiro J.M."/>
            <person name="Alarcon-Chaidez F."/>
            <person name="Francischetti I.M."/>
            <person name="Mans B.J."/>
            <person name="Mather T.N."/>
            <person name="Valenzuela J.G."/>
            <person name="Wikel S.K."/>
        </authorList>
    </citation>
    <scope>NUCLEOTIDE SEQUENCE</scope>
    <source>
        <strain evidence="2">IS-18-24-34</strain>
        <tissue evidence="2">Salivary glands</tissue>
    </source>
</reference>
<evidence type="ECO:0000313" key="2">
    <source>
        <dbReference type="EMBL" id="AAY66491.1"/>
    </source>
</evidence>
<dbReference type="VEuPathDB" id="VectorBase:ISCW002930"/>
<feature type="signal peptide" evidence="1">
    <location>
        <begin position="1"/>
        <end position="19"/>
    </location>
</feature>
<dbReference type="VEuPathDB" id="VectorBase:ISCP_007113"/>
<accession>Q4PNB9</accession>
<sequence>MIVTGILLLFAAVPLVCFAEEDETNIPPGCMQVSDSNFRLVGCEHTLSTFLGSFCSVIFSRQIKGGRWLGYATLGGPECQVCCVNNGEHNVKYYNVTTAPQNFPCGHSKTCKRGRCS</sequence>
<keyword evidence="1" id="KW-0732">Signal</keyword>
<dbReference type="EMBL" id="DQ065854">
    <property type="protein sequence ID" value="AAY66491.1"/>
    <property type="molecule type" value="mRNA"/>
</dbReference>
<reference evidence="2" key="1">
    <citation type="submission" date="2005-05" db="EMBL/GenBank/DDBJ databases">
        <authorList>
            <person name="Tseng H.-P."/>
            <person name="Hseu T.-H."/>
            <person name="Buhler D.R."/>
            <person name="Wang W.-D."/>
            <person name="Tsai H.-L."/>
            <person name="Hu C.-H."/>
        </authorList>
    </citation>
    <scope>NUCLEOTIDE SEQUENCE</scope>
    <source>
        <strain evidence="2">IS-18-24-34</strain>
        <tissue evidence="2">Salivary glands</tissue>
    </source>
</reference>
<proteinExistence type="evidence at transcript level"/>
<feature type="chain" id="PRO_5004241628" evidence="1">
    <location>
        <begin position="20"/>
        <end position="117"/>
    </location>
</feature>
<evidence type="ECO:0000256" key="1">
    <source>
        <dbReference type="SAM" id="SignalP"/>
    </source>
</evidence>